<keyword evidence="14" id="KW-1185">Reference proteome</keyword>
<dbReference type="InterPro" id="IPR024909">
    <property type="entry name" value="Cys-tRNA/MSH_ligase"/>
</dbReference>
<evidence type="ECO:0000256" key="11">
    <source>
        <dbReference type="SAM" id="MobiDB-lite"/>
    </source>
</evidence>
<evidence type="ECO:0000256" key="9">
    <source>
        <dbReference type="ARBA" id="ARBA00023146"/>
    </source>
</evidence>
<feature type="region of interest" description="Disordered" evidence="11">
    <location>
        <begin position="308"/>
        <end position="335"/>
    </location>
</feature>
<evidence type="ECO:0000256" key="4">
    <source>
        <dbReference type="ARBA" id="ARBA00022723"/>
    </source>
</evidence>
<keyword evidence="7" id="KW-0067">ATP-binding</keyword>
<organism evidence="13 14">
    <name type="scientific">Bimuria novae-zelandiae CBS 107.79</name>
    <dbReference type="NCBI Taxonomy" id="1447943"/>
    <lineage>
        <taxon>Eukaryota</taxon>
        <taxon>Fungi</taxon>
        <taxon>Dikarya</taxon>
        <taxon>Ascomycota</taxon>
        <taxon>Pezizomycotina</taxon>
        <taxon>Dothideomycetes</taxon>
        <taxon>Pleosporomycetidae</taxon>
        <taxon>Pleosporales</taxon>
        <taxon>Massarineae</taxon>
        <taxon>Didymosphaeriaceae</taxon>
        <taxon>Bimuria</taxon>
    </lineage>
</organism>
<protein>
    <recommendedName>
        <fullName evidence="2">cysteine--tRNA ligase</fullName>
        <ecNumber evidence="2">6.1.1.16</ecNumber>
    </recommendedName>
    <alternativeName>
        <fullName evidence="10">Cysteinyl-tRNA synthetase</fullName>
    </alternativeName>
</protein>
<dbReference type="AlphaFoldDB" id="A0A6A5UW92"/>
<evidence type="ECO:0000313" key="13">
    <source>
        <dbReference type="EMBL" id="KAF1968710.1"/>
    </source>
</evidence>
<dbReference type="HAMAP" id="MF_00041">
    <property type="entry name" value="Cys_tRNA_synth"/>
    <property type="match status" value="1"/>
</dbReference>
<evidence type="ECO:0000256" key="1">
    <source>
        <dbReference type="ARBA" id="ARBA00001947"/>
    </source>
</evidence>
<dbReference type="GO" id="GO:0006423">
    <property type="term" value="P:cysteinyl-tRNA aminoacylation"/>
    <property type="evidence" value="ECO:0007669"/>
    <property type="project" value="InterPro"/>
</dbReference>
<keyword evidence="9 13" id="KW-0030">Aminoacyl-tRNA synthetase</keyword>
<gene>
    <name evidence="13" type="ORF">BU23DRAFT_583081</name>
</gene>
<dbReference type="InterPro" id="IPR032678">
    <property type="entry name" value="tRNA-synt_1_cat_dom"/>
</dbReference>
<keyword evidence="3" id="KW-0436">Ligase</keyword>
<dbReference type="EC" id="6.1.1.16" evidence="2"/>
<dbReference type="Gene3D" id="3.40.50.620">
    <property type="entry name" value="HUPs"/>
    <property type="match status" value="2"/>
</dbReference>
<keyword evidence="4" id="KW-0479">Metal-binding</keyword>
<keyword evidence="6" id="KW-0862">Zinc</keyword>
<evidence type="ECO:0000256" key="6">
    <source>
        <dbReference type="ARBA" id="ARBA00022833"/>
    </source>
</evidence>
<reference evidence="13" key="1">
    <citation type="journal article" date="2020" name="Stud. Mycol.">
        <title>101 Dothideomycetes genomes: a test case for predicting lifestyles and emergence of pathogens.</title>
        <authorList>
            <person name="Haridas S."/>
            <person name="Albert R."/>
            <person name="Binder M."/>
            <person name="Bloem J."/>
            <person name="Labutti K."/>
            <person name="Salamov A."/>
            <person name="Andreopoulos B."/>
            <person name="Baker S."/>
            <person name="Barry K."/>
            <person name="Bills G."/>
            <person name="Bluhm B."/>
            <person name="Cannon C."/>
            <person name="Castanera R."/>
            <person name="Culley D."/>
            <person name="Daum C."/>
            <person name="Ezra D."/>
            <person name="Gonzalez J."/>
            <person name="Henrissat B."/>
            <person name="Kuo A."/>
            <person name="Liang C."/>
            <person name="Lipzen A."/>
            <person name="Lutzoni F."/>
            <person name="Magnuson J."/>
            <person name="Mondo S."/>
            <person name="Nolan M."/>
            <person name="Ohm R."/>
            <person name="Pangilinan J."/>
            <person name="Park H.-J."/>
            <person name="Ramirez L."/>
            <person name="Alfaro M."/>
            <person name="Sun H."/>
            <person name="Tritt A."/>
            <person name="Yoshinaga Y."/>
            <person name="Zwiers L.-H."/>
            <person name="Turgeon B."/>
            <person name="Goodwin S."/>
            <person name="Spatafora J."/>
            <person name="Crous P."/>
            <person name="Grigoriev I."/>
        </authorList>
    </citation>
    <scope>NUCLEOTIDE SEQUENCE</scope>
    <source>
        <strain evidence="13">CBS 107.79</strain>
    </source>
</reference>
<sequence>MTTPARTQPPWKEPHPGKPSSLKVYNSLTKSKTPFKSIEEGKISWYSCGPTVYDDAHLGHGRNYVTIDIIRRLLRDYFGYDMKFVQNITDIDDKIILRGRQQHLFANFRSEHPNLDATVLETALEAFKKYLAKNLTLLAPDLKPEGFNDAAAAAYAAVLQGKSLDGTSPPGDTEAKIKMHIRVAAAASTALLAPSKSTKEDVENFWDATADVILPYLDSLHGSSVDGSKHEIWLALTKRYEDRFFEDMHALNVLDPDVITRVTEFGSAINEFTARIVENGYAYPTDSGDVYFDIDAFEKKPGNVYARLEPTSRGNKSLQADGEGSLSTNRSGKKSEQDFVLFKASRPGEPYWPSPWGKGRPGWHIECSVMASQAIGSQMDIHAGGIDLCFPHHDNELAQSEAYWANESNGEGVQWVNYFLHMGHLSISGSKMSKSLKNFTTIRDALARGDWTARSFRIILLMNGWHDGIEITDDMRKAGAGLESYISNFFMRVKDLEIHPNTTLTGTEDGRIQERLEAAKSEVHDALSDSFDTPAAIRAIKRLIEDWNTADHSALSDEVSKEVARYITRMVRIFGLDGSADPNDGSIGWSGIDIPEESKPFVYAAAKLRDVVRSRAIAKDDLAEQAVEAIIGNDEPSKQQDASSIAYAEILSTFQEEIRRAAHEKAEAKRFLELSDQLRDVHLWDVGVYLEDRTNAPAMVRPVDAELRAEREQKEAIARQKAEAKLKREREEAEKKAKLAEQAKIDPKEMFKTDEYSAWDEDGVPTKDKEGADVPKSKGKKLRKEWEKQKKLYEEHLKGAGSS</sequence>
<dbReference type="PRINTS" id="PR00983">
    <property type="entry name" value="TRNASYNTHCYS"/>
</dbReference>
<dbReference type="OrthoDB" id="438179at2759"/>
<feature type="compositionally biased region" description="Basic and acidic residues" evidence="11">
    <location>
        <begin position="764"/>
        <end position="776"/>
    </location>
</feature>
<dbReference type="Pfam" id="PF01406">
    <property type="entry name" value="tRNA-synt_1e"/>
    <property type="match status" value="1"/>
</dbReference>
<dbReference type="SUPFAM" id="SSF52374">
    <property type="entry name" value="Nucleotidylyl transferase"/>
    <property type="match status" value="1"/>
</dbReference>
<feature type="compositionally biased region" description="Basic and acidic residues" evidence="11">
    <location>
        <begin position="728"/>
        <end position="755"/>
    </location>
</feature>
<evidence type="ECO:0000256" key="5">
    <source>
        <dbReference type="ARBA" id="ARBA00022741"/>
    </source>
</evidence>
<comment type="cofactor">
    <cofactor evidence="1">
        <name>Zn(2+)</name>
        <dbReference type="ChEBI" id="CHEBI:29105"/>
    </cofactor>
</comment>
<evidence type="ECO:0000256" key="3">
    <source>
        <dbReference type="ARBA" id="ARBA00022598"/>
    </source>
</evidence>
<dbReference type="SUPFAM" id="SSF47323">
    <property type="entry name" value="Anticodon-binding domain of a subclass of class I aminoacyl-tRNA synthetases"/>
    <property type="match status" value="1"/>
</dbReference>
<dbReference type="CDD" id="cd00672">
    <property type="entry name" value="CysRS_core"/>
    <property type="match status" value="1"/>
</dbReference>
<evidence type="ECO:0000256" key="8">
    <source>
        <dbReference type="ARBA" id="ARBA00022917"/>
    </source>
</evidence>
<evidence type="ECO:0000313" key="14">
    <source>
        <dbReference type="Proteomes" id="UP000800036"/>
    </source>
</evidence>
<dbReference type="InterPro" id="IPR014729">
    <property type="entry name" value="Rossmann-like_a/b/a_fold"/>
</dbReference>
<feature type="region of interest" description="Disordered" evidence="11">
    <location>
        <begin position="1"/>
        <end position="23"/>
    </location>
</feature>
<evidence type="ECO:0000259" key="12">
    <source>
        <dbReference type="Pfam" id="PF01406"/>
    </source>
</evidence>
<proteinExistence type="inferred from homology"/>
<dbReference type="EMBL" id="ML976717">
    <property type="protein sequence ID" value="KAF1968710.1"/>
    <property type="molecule type" value="Genomic_DNA"/>
</dbReference>
<accession>A0A6A5UW92</accession>
<dbReference type="FunFam" id="3.40.50.620:FF:000186">
    <property type="entry name" value="Putative Cysteinyl-tRNA synthetase"/>
    <property type="match status" value="1"/>
</dbReference>
<dbReference type="GO" id="GO:0046872">
    <property type="term" value="F:metal ion binding"/>
    <property type="evidence" value="ECO:0007669"/>
    <property type="project" value="UniProtKB-KW"/>
</dbReference>
<dbReference type="PANTHER" id="PTHR10890">
    <property type="entry name" value="CYSTEINYL-TRNA SYNTHETASE"/>
    <property type="match status" value="1"/>
</dbReference>
<keyword evidence="8" id="KW-0648">Protein biosynthesis</keyword>
<keyword evidence="5" id="KW-0547">Nucleotide-binding</keyword>
<dbReference type="PANTHER" id="PTHR10890:SF3">
    <property type="entry name" value="CYSTEINE--TRNA LIGASE, CYTOPLASMIC"/>
    <property type="match status" value="1"/>
</dbReference>
<dbReference type="Proteomes" id="UP000800036">
    <property type="component" value="Unassembled WGS sequence"/>
</dbReference>
<dbReference type="GO" id="GO:0004817">
    <property type="term" value="F:cysteine-tRNA ligase activity"/>
    <property type="evidence" value="ECO:0007669"/>
    <property type="project" value="UniProtKB-EC"/>
</dbReference>
<dbReference type="InterPro" id="IPR015803">
    <property type="entry name" value="Cys-tRNA-ligase"/>
</dbReference>
<dbReference type="NCBIfam" id="TIGR00435">
    <property type="entry name" value="cysS"/>
    <property type="match status" value="1"/>
</dbReference>
<name>A0A6A5UW92_9PLEO</name>
<evidence type="ECO:0000256" key="10">
    <source>
        <dbReference type="ARBA" id="ARBA00031499"/>
    </source>
</evidence>
<dbReference type="GO" id="GO:0005737">
    <property type="term" value="C:cytoplasm"/>
    <property type="evidence" value="ECO:0007669"/>
    <property type="project" value="TreeGrafter"/>
</dbReference>
<evidence type="ECO:0000256" key="2">
    <source>
        <dbReference type="ARBA" id="ARBA00012832"/>
    </source>
</evidence>
<feature type="region of interest" description="Disordered" evidence="11">
    <location>
        <begin position="728"/>
        <end position="785"/>
    </location>
</feature>
<dbReference type="InterPro" id="IPR009080">
    <property type="entry name" value="tRNAsynth_Ia_anticodon-bd"/>
</dbReference>
<feature type="domain" description="tRNA synthetases class I catalytic" evidence="12">
    <location>
        <begin position="35"/>
        <end position="473"/>
    </location>
</feature>
<dbReference type="GO" id="GO:0005524">
    <property type="term" value="F:ATP binding"/>
    <property type="evidence" value="ECO:0007669"/>
    <property type="project" value="UniProtKB-KW"/>
</dbReference>
<evidence type="ECO:0000256" key="7">
    <source>
        <dbReference type="ARBA" id="ARBA00022840"/>
    </source>
</evidence>